<evidence type="ECO:0000259" key="1">
    <source>
        <dbReference type="Pfam" id="PF00534"/>
    </source>
</evidence>
<dbReference type="Pfam" id="PF00534">
    <property type="entry name" value="Glycos_transf_1"/>
    <property type="match status" value="1"/>
</dbReference>
<dbReference type="EMBL" id="CP095071">
    <property type="protein sequence ID" value="UOQ87013.1"/>
    <property type="molecule type" value="Genomic_DNA"/>
</dbReference>
<dbReference type="PANTHER" id="PTHR12526:SF630">
    <property type="entry name" value="GLYCOSYLTRANSFERASE"/>
    <property type="match status" value="1"/>
</dbReference>
<dbReference type="CDD" id="cd03801">
    <property type="entry name" value="GT4_PimA-like"/>
    <property type="match status" value="1"/>
</dbReference>
<dbReference type="PANTHER" id="PTHR12526">
    <property type="entry name" value="GLYCOSYLTRANSFERASE"/>
    <property type="match status" value="1"/>
</dbReference>
<gene>
    <name evidence="3" type="ORF">MUN87_09075</name>
</gene>
<evidence type="ECO:0000313" key="4">
    <source>
        <dbReference type="Proteomes" id="UP000831537"/>
    </source>
</evidence>
<feature type="domain" description="Glycosyltransferase subfamily 4-like N-terminal" evidence="2">
    <location>
        <begin position="20"/>
        <end position="162"/>
    </location>
</feature>
<name>A0ABY4GRJ0_9BACI</name>
<organism evidence="3 4">
    <name type="scientific">Gracilibacillus salinarum</name>
    <dbReference type="NCBI Taxonomy" id="2932255"/>
    <lineage>
        <taxon>Bacteria</taxon>
        <taxon>Bacillati</taxon>
        <taxon>Bacillota</taxon>
        <taxon>Bacilli</taxon>
        <taxon>Bacillales</taxon>
        <taxon>Bacillaceae</taxon>
        <taxon>Gracilibacillus</taxon>
    </lineage>
</organism>
<keyword evidence="4" id="KW-1185">Reference proteome</keyword>
<dbReference type="Gene3D" id="3.40.50.2000">
    <property type="entry name" value="Glycogen Phosphorylase B"/>
    <property type="match status" value="2"/>
</dbReference>
<evidence type="ECO:0000259" key="2">
    <source>
        <dbReference type="Pfam" id="PF13439"/>
    </source>
</evidence>
<dbReference type="InterPro" id="IPR001296">
    <property type="entry name" value="Glyco_trans_1"/>
</dbReference>
<protein>
    <submittedName>
        <fullName evidence="3">Glycosyltransferase family 4 protein</fullName>
    </submittedName>
</protein>
<reference evidence="3 4" key="1">
    <citation type="submission" date="2022-04" db="EMBL/GenBank/DDBJ databases">
        <title>Gracilibacillus sp. isolated from saltern.</title>
        <authorList>
            <person name="Won M."/>
            <person name="Lee C.-M."/>
            <person name="Woen H.-Y."/>
            <person name="Kwon S.-W."/>
        </authorList>
    </citation>
    <scope>NUCLEOTIDE SEQUENCE [LARGE SCALE GENOMIC DNA]</scope>
    <source>
        <strain evidence="3 4">SSPM10-3</strain>
    </source>
</reference>
<sequence length="344" mass="39868">MDNCTKLVILTKYFGNNFTGANIATHEIVKRIERDFGEVVVFTKHEGSYDMEDISINKYTNLFELIKSLSFFKKNHNNFICYSDDHFGFIFKLLNIPYFHTYHGNWPDAKRINLTHYLKSFYYRPLYNLTLRNAKKVVNVSYYMDAFVRKLNSNTVVIRNGLGLSSEKKNVKTKEIAAGGKLNIVMIGNIDKRKYSLATRLFKCFENKFKGKVTVDIYGTAQDNSLVDEIYQYNFVKIKGFDPNIDFQEYDLLISTSKSENLSIAMCEALASGLPVITFNIGGLNEIVKNGENGFTIPRYDIKSMFDQINLIQEKGYDFVFSEIELSQYDWDKAANQYLKNFKM</sequence>
<proteinExistence type="predicted"/>
<feature type="domain" description="Glycosyl transferase family 1" evidence="1">
    <location>
        <begin position="172"/>
        <end position="313"/>
    </location>
</feature>
<dbReference type="Proteomes" id="UP000831537">
    <property type="component" value="Chromosome"/>
</dbReference>
<accession>A0ABY4GRJ0</accession>
<dbReference type="Pfam" id="PF13439">
    <property type="entry name" value="Glyco_transf_4"/>
    <property type="match status" value="1"/>
</dbReference>
<dbReference type="RefSeq" id="WP_244747450.1">
    <property type="nucleotide sequence ID" value="NZ_CP095071.1"/>
</dbReference>
<dbReference type="SUPFAM" id="SSF53756">
    <property type="entry name" value="UDP-Glycosyltransferase/glycogen phosphorylase"/>
    <property type="match status" value="1"/>
</dbReference>
<dbReference type="InterPro" id="IPR028098">
    <property type="entry name" value="Glyco_trans_4-like_N"/>
</dbReference>
<evidence type="ECO:0000313" key="3">
    <source>
        <dbReference type="EMBL" id="UOQ87013.1"/>
    </source>
</evidence>